<dbReference type="PANTHER" id="PTHR36444">
    <property type="entry name" value="TRANSCRIPTIONAL REGULATOR PROTEIN YOBU-RELATED"/>
    <property type="match status" value="1"/>
</dbReference>
<dbReference type="SMART" id="SM00871">
    <property type="entry name" value="AraC_E_bind"/>
    <property type="match status" value="1"/>
</dbReference>
<dbReference type="SUPFAM" id="SSF55136">
    <property type="entry name" value="Probable bacterial effector-binding domain"/>
    <property type="match status" value="1"/>
</dbReference>
<dbReference type="Pfam" id="PF14526">
    <property type="entry name" value="Cass2"/>
    <property type="match status" value="1"/>
</dbReference>
<dbReference type="EMBL" id="JAGKSB010000003">
    <property type="protein sequence ID" value="MBP3942649.1"/>
    <property type="molecule type" value="Genomic_DNA"/>
</dbReference>
<evidence type="ECO:0000259" key="1">
    <source>
        <dbReference type="SMART" id="SM00871"/>
    </source>
</evidence>
<dbReference type="PANTHER" id="PTHR36444:SF2">
    <property type="entry name" value="TRANSCRIPTIONAL REGULATOR PROTEIN YOBU-RELATED"/>
    <property type="match status" value="1"/>
</dbReference>
<name>A0A8T4H719_9SPHI</name>
<organism evidence="2 3">
    <name type="scientific">Rhinopithecimicrobium faecis</name>
    <dbReference type="NCBI Taxonomy" id="2820698"/>
    <lineage>
        <taxon>Bacteria</taxon>
        <taxon>Pseudomonadati</taxon>
        <taxon>Bacteroidota</taxon>
        <taxon>Sphingobacteriia</taxon>
        <taxon>Sphingobacteriales</taxon>
        <taxon>Sphingobacteriaceae</taxon>
        <taxon>Rhinopithecimicrobium</taxon>
    </lineage>
</organism>
<dbReference type="RefSeq" id="WP_353546133.1">
    <property type="nucleotide sequence ID" value="NZ_JAGKSB010000003.1"/>
</dbReference>
<evidence type="ECO:0000313" key="3">
    <source>
        <dbReference type="Proteomes" id="UP000679691"/>
    </source>
</evidence>
<accession>A0A8T4H719</accession>
<protein>
    <submittedName>
        <fullName evidence="2">Effector binding domain-containing protein</fullName>
    </submittedName>
</protein>
<evidence type="ECO:0000313" key="2">
    <source>
        <dbReference type="EMBL" id="MBP3942649.1"/>
    </source>
</evidence>
<keyword evidence="3" id="KW-1185">Reference proteome</keyword>
<comment type="caution">
    <text evidence="2">The sequence shown here is derived from an EMBL/GenBank/DDBJ whole genome shotgun (WGS) entry which is preliminary data.</text>
</comment>
<feature type="domain" description="AraC effector-binding" evidence="1">
    <location>
        <begin position="1"/>
        <end position="154"/>
    </location>
</feature>
<dbReference type="AlphaFoldDB" id="A0A8T4H719"/>
<dbReference type="InterPro" id="IPR010499">
    <property type="entry name" value="AraC_E-bd"/>
</dbReference>
<dbReference type="Proteomes" id="UP000679691">
    <property type="component" value="Unassembled WGS sequence"/>
</dbReference>
<sequence>MNNLTIEKFHIIGISTRTINTDGQSAIDIEALWVKFWANEIQKQIPNTLNDDIYAVYTDYQSDYTEAYTTIIGMAVSSLLVIPQGFVGLEIETCRYQKILSKGKMPEAIGNTWLEIWADGQLNTKRAYKADFTVHGKKYYDGNNAEVETYLSVL</sequence>
<dbReference type="InterPro" id="IPR011256">
    <property type="entry name" value="Reg_factor_effector_dom_sf"/>
</dbReference>
<gene>
    <name evidence="2" type="ORF">J5U18_03570</name>
</gene>
<proteinExistence type="predicted"/>
<dbReference type="Gene3D" id="3.20.80.10">
    <property type="entry name" value="Regulatory factor, effector binding domain"/>
    <property type="match status" value="1"/>
</dbReference>
<reference evidence="2" key="1">
    <citation type="submission" date="2021-03" db="EMBL/GenBank/DDBJ databases">
        <authorList>
            <person name="Lu T."/>
            <person name="Wang Q."/>
            <person name="Han X."/>
        </authorList>
    </citation>
    <scope>NUCLEOTIDE SEQUENCE</scope>
    <source>
        <strain evidence="2">WQ 2009</strain>
    </source>
</reference>
<dbReference type="InterPro" id="IPR053182">
    <property type="entry name" value="YobU-like_regulator"/>
</dbReference>
<dbReference type="InterPro" id="IPR029441">
    <property type="entry name" value="Cass2"/>
</dbReference>